<dbReference type="InterPro" id="IPR011251">
    <property type="entry name" value="Luciferase-like_dom"/>
</dbReference>
<dbReference type="Pfam" id="PF00296">
    <property type="entry name" value="Bac_luciferase"/>
    <property type="match status" value="1"/>
</dbReference>
<dbReference type="GO" id="GO:0005829">
    <property type="term" value="C:cytosol"/>
    <property type="evidence" value="ECO:0007669"/>
    <property type="project" value="TreeGrafter"/>
</dbReference>
<dbReference type="PANTHER" id="PTHR30137:SF16">
    <property type="entry name" value="BLL0895 PROTEIN"/>
    <property type="match status" value="1"/>
</dbReference>
<reference evidence="5" key="1">
    <citation type="submission" date="2018-05" db="EMBL/GenBank/DDBJ databases">
        <authorList>
            <person name="Lanie J.A."/>
            <person name="Ng W.-L."/>
            <person name="Kazmierczak K.M."/>
            <person name="Andrzejewski T.M."/>
            <person name="Davidsen T.M."/>
            <person name="Wayne K.J."/>
            <person name="Tettelin H."/>
            <person name="Glass J.I."/>
            <person name="Rusch D."/>
            <person name="Podicherti R."/>
            <person name="Tsui H.-C.T."/>
            <person name="Winkler M.E."/>
        </authorList>
    </citation>
    <scope>NUCLEOTIDE SEQUENCE</scope>
</reference>
<dbReference type="Gene3D" id="3.20.20.30">
    <property type="entry name" value="Luciferase-like domain"/>
    <property type="match status" value="1"/>
</dbReference>
<sequence>MKPGFFTMPLHPPGADMTELLKSDLHQIVKLDELGYEEAWIGEHFTAEWEPIPSPELFIAQALGVTKNIRLGTGVTCMPNHDPFVLAHRIAQLDHMAEGRLNWGIGTGSFPGDTHVFGYDEDGGVDAGAYTREALQTILKIWANPEPGLYESKWWKFRIPEPDDVIGMRAHVQPYQKPHPPIGVAGVSPNSPTLRMAGQLGWIPMSINLAPPNQIKTHWDSIAEGAEHAGKKPDRSLWRVAREVFIADTTVEARRLVKEGTLARDFEGYFIPMLSKNGRLGIMKNDPDMPDSDVTIDYLIDNVFIVGSVAEVTQKLNDLHGDLGGFGTLLAMGHEWNPYEPWQESMTALIKDVLPNVA</sequence>
<dbReference type="SUPFAM" id="SSF51679">
    <property type="entry name" value="Bacterial luciferase-like"/>
    <property type="match status" value="1"/>
</dbReference>
<keyword evidence="2" id="KW-0560">Oxidoreductase</keyword>
<proteinExistence type="predicted"/>
<feature type="domain" description="Luciferase-like" evidence="4">
    <location>
        <begin position="2"/>
        <end position="320"/>
    </location>
</feature>
<keyword evidence="3" id="KW-0503">Monooxygenase</keyword>
<dbReference type="GO" id="GO:0016705">
    <property type="term" value="F:oxidoreductase activity, acting on paired donors, with incorporation or reduction of molecular oxygen"/>
    <property type="evidence" value="ECO:0007669"/>
    <property type="project" value="InterPro"/>
</dbReference>
<evidence type="ECO:0000259" key="4">
    <source>
        <dbReference type="Pfam" id="PF00296"/>
    </source>
</evidence>
<protein>
    <recommendedName>
        <fullName evidence="4">Luciferase-like domain-containing protein</fullName>
    </recommendedName>
</protein>
<name>A0A381SFD0_9ZZZZ</name>
<dbReference type="AlphaFoldDB" id="A0A381SFD0"/>
<evidence type="ECO:0000256" key="1">
    <source>
        <dbReference type="ARBA" id="ARBA00022630"/>
    </source>
</evidence>
<organism evidence="5">
    <name type="scientific">marine metagenome</name>
    <dbReference type="NCBI Taxonomy" id="408172"/>
    <lineage>
        <taxon>unclassified sequences</taxon>
        <taxon>metagenomes</taxon>
        <taxon>ecological metagenomes</taxon>
    </lineage>
</organism>
<dbReference type="GO" id="GO:0004497">
    <property type="term" value="F:monooxygenase activity"/>
    <property type="evidence" value="ECO:0007669"/>
    <property type="project" value="UniProtKB-KW"/>
</dbReference>
<dbReference type="InterPro" id="IPR036661">
    <property type="entry name" value="Luciferase-like_sf"/>
</dbReference>
<keyword evidence="1" id="KW-0285">Flavoprotein</keyword>
<dbReference type="EMBL" id="UINC01002860">
    <property type="protein sequence ID" value="SVA01017.1"/>
    <property type="molecule type" value="Genomic_DNA"/>
</dbReference>
<accession>A0A381SFD0</accession>
<evidence type="ECO:0000256" key="2">
    <source>
        <dbReference type="ARBA" id="ARBA00023002"/>
    </source>
</evidence>
<dbReference type="InterPro" id="IPR050766">
    <property type="entry name" value="Bact_Lucif_Oxidored"/>
</dbReference>
<dbReference type="PANTHER" id="PTHR30137">
    <property type="entry name" value="LUCIFERASE-LIKE MONOOXYGENASE"/>
    <property type="match status" value="1"/>
</dbReference>
<gene>
    <name evidence="5" type="ORF">METZ01_LOCUS53871</name>
</gene>
<evidence type="ECO:0000256" key="3">
    <source>
        <dbReference type="ARBA" id="ARBA00023033"/>
    </source>
</evidence>
<evidence type="ECO:0000313" key="5">
    <source>
        <dbReference type="EMBL" id="SVA01017.1"/>
    </source>
</evidence>